<organism evidence="1 2">
    <name type="scientific">Parapedobacter koreensis</name>
    <dbReference type="NCBI Taxonomy" id="332977"/>
    <lineage>
        <taxon>Bacteria</taxon>
        <taxon>Pseudomonadati</taxon>
        <taxon>Bacteroidota</taxon>
        <taxon>Sphingobacteriia</taxon>
        <taxon>Sphingobacteriales</taxon>
        <taxon>Sphingobacteriaceae</taxon>
        <taxon>Parapedobacter</taxon>
    </lineage>
</organism>
<reference evidence="2" key="1">
    <citation type="submission" date="2016-10" db="EMBL/GenBank/DDBJ databases">
        <authorList>
            <person name="Varghese N."/>
            <person name="Submissions S."/>
        </authorList>
    </citation>
    <scope>NUCLEOTIDE SEQUENCE [LARGE SCALE GENOMIC DNA]</scope>
    <source>
        <strain evidence="2">Jip14</strain>
    </source>
</reference>
<sequence length="123" mass="13476">MISTFLNWPIEIGAALLFSLFSSGNVAEKPHEVKVPEQAVVARASPTKARLAIYRFTPNDASDWRNPANWQPGESSDPCGGVAIPCQVDLEEAGYPDIETMLANFTDDQLDQFLNHDGVEAKN</sequence>
<gene>
    <name evidence="1" type="ORF">SAMN05421740_10219</name>
</gene>
<dbReference type="RefSeq" id="WP_090603045.1">
    <property type="nucleotide sequence ID" value="NZ_FNZR01000002.1"/>
</dbReference>
<evidence type="ECO:0000313" key="1">
    <source>
        <dbReference type="EMBL" id="SEK53841.1"/>
    </source>
</evidence>
<evidence type="ECO:0000313" key="2">
    <source>
        <dbReference type="Proteomes" id="UP000198916"/>
    </source>
</evidence>
<protein>
    <submittedName>
        <fullName evidence="1">Uncharacterized protein</fullName>
    </submittedName>
</protein>
<keyword evidence="2" id="KW-1185">Reference proteome</keyword>
<dbReference type="EMBL" id="FNZR01000002">
    <property type="protein sequence ID" value="SEK53841.1"/>
    <property type="molecule type" value="Genomic_DNA"/>
</dbReference>
<proteinExistence type="predicted"/>
<name>A0A1H7HU65_9SPHI</name>
<dbReference type="AlphaFoldDB" id="A0A1H7HU65"/>
<dbReference type="Proteomes" id="UP000198916">
    <property type="component" value="Unassembled WGS sequence"/>
</dbReference>
<accession>A0A1H7HU65</accession>